<comment type="caution">
    <text evidence="2">The sequence shown here is derived from an EMBL/GenBank/DDBJ whole genome shotgun (WGS) entry which is preliminary data.</text>
</comment>
<accession>A0ABU5DJH3</accession>
<keyword evidence="1" id="KW-0732">Signal</keyword>
<keyword evidence="3" id="KW-1185">Reference proteome</keyword>
<dbReference type="Proteomes" id="UP001285263">
    <property type="component" value="Unassembled WGS sequence"/>
</dbReference>
<gene>
    <name evidence="2" type="ORF">SNE35_12805</name>
</gene>
<sequence>MKRSPSPSRRRLASSLPYLMVALASVLFAGAQPSSSVAPETVAVALADSWSADSSPEFKDTKPTP</sequence>
<dbReference type="RefSeq" id="WP_320423302.1">
    <property type="nucleotide sequence ID" value="NZ_JAXCLA010000004.1"/>
</dbReference>
<feature type="chain" id="PRO_5045214962" evidence="1">
    <location>
        <begin position="32"/>
        <end position="65"/>
    </location>
</feature>
<organism evidence="2 3">
    <name type="scientific">Roseateles agri</name>
    <dbReference type="NCBI Taxonomy" id="3098619"/>
    <lineage>
        <taxon>Bacteria</taxon>
        <taxon>Pseudomonadati</taxon>
        <taxon>Pseudomonadota</taxon>
        <taxon>Betaproteobacteria</taxon>
        <taxon>Burkholderiales</taxon>
        <taxon>Sphaerotilaceae</taxon>
        <taxon>Roseateles</taxon>
    </lineage>
</organism>
<dbReference type="EMBL" id="JAXCLA010000004">
    <property type="protein sequence ID" value="MDY0745394.1"/>
    <property type="molecule type" value="Genomic_DNA"/>
</dbReference>
<feature type="signal peptide" evidence="1">
    <location>
        <begin position="1"/>
        <end position="31"/>
    </location>
</feature>
<protein>
    <submittedName>
        <fullName evidence="2">Uncharacterized protein</fullName>
    </submittedName>
</protein>
<evidence type="ECO:0000256" key="1">
    <source>
        <dbReference type="SAM" id="SignalP"/>
    </source>
</evidence>
<name>A0ABU5DJH3_9BURK</name>
<reference evidence="2 3" key="1">
    <citation type="submission" date="2023-11" db="EMBL/GenBank/DDBJ databases">
        <title>Paucibacter sp. nov., isolated from fresh soil in Korea.</title>
        <authorList>
            <person name="Le N.T.T."/>
        </authorList>
    </citation>
    <scope>NUCLEOTIDE SEQUENCE [LARGE SCALE GENOMIC DNA]</scope>
    <source>
        <strain evidence="2 3">R3-3</strain>
    </source>
</reference>
<proteinExistence type="predicted"/>
<evidence type="ECO:0000313" key="2">
    <source>
        <dbReference type="EMBL" id="MDY0745394.1"/>
    </source>
</evidence>
<evidence type="ECO:0000313" key="3">
    <source>
        <dbReference type="Proteomes" id="UP001285263"/>
    </source>
</evidence>